<name>A0A2V3J4V2_9FLOR</name>
<keyword evidence="5 11" id="KW-0489">Methyltransferase</keyword>
<organism evidence="11 12">
    <name type="scientific">Gracilariopsis chorda</name>
    <dbReference type="NCBI Taxonomy" id="448386"/>
    <lineage>
        <taxon>Eukaryota</taxon>
        <taxon>Rhodophyta</taxon>
        <taxon>Florideophyceae</taxon>
        <taxon>Rhodymeniophycidae</taxon>
        <taxon>Gracilariales</taxon>
        <taxon>Gracilariaceae</taxon>
        <taxon>Gracilariopsis</taxon>
    </lineage>
</organism>
<evidence type="ECO:0000256" key="8">
    <source>
        <dbReference type="ARBA" id="ARBA00023242"/>
    </source>
</evidence>
<dbReference type="InterPro" id="IPR029063">
    <property type="entry name" value="SAM-dependent_MTases_sf"/>
</dbReference>
<evidence type="ECO:0000256" key="9">
    <source>
        <dbReference type="ARBA" id="ARBA00038126"/>
    </source>
</evidence>
<keyword evidence="4" id="KW-0963">Cytoplasm</keyword>
<dbReference type="PANTHER" id="PTHR14614:SF39">
    <property type="entry name" value="HISTIDINE PROTEIN METHYLTRANSFERASE 1 HOMOLOG"/>
    <property type="match status" value="1"/>
</dbReference>
<keyword evidence="6 11" id="KW-0808">Transferase</keyword>
<dbReference type="Proteomes" id="UP000247409">
    <property type="component" value="Unassembled WGS sequence"/>
</dbReference>
<comment type="similarity">
    <text evidence="9">Belongs to the methyltransferase superfamily. METTL18 family.</text>
</comment>
<dbReference type="GO" id="GO:0032259">
    <property type="term" value="P:methylation"/>
    <property type="evidence" value="ECO:0007669"/>
    <property type="project" value="UniProtKB-KW"/>
</dbReference>
<dbReference type="InterPro" id="IPR019410">
    <property type="entry name" value="Methyltransf_16"/>
</dbReference>
<evidence type="ECO:0000313" key="12">
    <source>
        <dbReference type="Proteomes" id="UP000247409"/>
    </source>
</evidence>
<dbReference type="EMBL" id="NBIV01000006">
    <property type="protein sequence ID" value="PXF49343.1"/>
    <property type="molecule type" value="Genomic_DNA"/>
</dbReference>
<sequence length="265" mass="29145">MAFKFNFGGAKDTDMEPRVAPLLNPVRDEPESHEITPHSQSSLRENAHDTVQLGDLQVFKSIATPSSSLSPAGSDIVPSVYEGGYKLWECAIDLAEYLRKASLCKGKSVLELGAGHAIPSIVAAMQDATVLCIQDYNEEVLRDVTIPNLTTNTSNVPVRYFAGGWKTLPYNLRRRFDIILSADTIYANQQCDSLADCICRTLEVGGLALIAAKKYYFGVGGGTAAFQEALRLHAKNQNISLRIRTVLEIRDGLSNIREIIEVQRE</sequence>
<evidence type="ECO:0000256" key="1">
    <source>
        <dbReference type="ARBA" id="ARBA00004123"/>
    </source>
</evidence>
<dbReference type="PANTHER" id="PTHR14614">
    <property type="entry name" value="HEPATOCELLULAR CARCINOMA-ASSOCIATED ANTIGEN"/>
    <property type="match status" value="1"/>
</dbReference>
<dbReference type="EC" id="2.1.1.85" evidence="3"/>
<dbReference type="Gene3D" id="3.40.50.150">
    <property type="entry name" value="Vaccinia Virus protein VP39"/>
    <property type="match status" value="1"/>
</dbReference>
<dbReference type="GO" id="GO:0005737">
    <property type="term" value="C:cytoplasm"/>
    <property type="evidence" value="ECO:0007669"/>
    <property type="project" value="UniProtKB-SubCell"/>
</dbReference>
<evidence type="ECO:0000256" key="4">
    <source>
        <dbReference type="ARBA" id="ARBA00022490"/>
    </source>
</evidence>
<evidence type="ECO:0000256" key="7">
    <source>
        <dbReference type="ARBA" id="ARBA00022691"/>
    </source>
</evidence>
<dbReference type="CDD" id="cd02440">
    <property type="entry name" value="AdoMet_MTases"/>
    <property type="match status" value="1"/>
</dbReference>
<keyword evidence="7" id="KW-0949">S-adenosyl-L-methionine</keyword>
<dbReference type="AlphaFoldDB" id="A0A2V3J4V2"/>
<reference evidence="11 12" key="1">
    <citation type="journal article" date="2018" name="Mol. Biol. Evol.">
        <title>Analysis of the draft genome of the red seaweed Gracilariopsis chorda provides insights into genome size evolution in Rhodophyta.</title>
        <authorList>
            <person name="Lee J."/>
            <person name="Yang E.C."/>
            <person name="Graf L."/>
            <person name="Yang J.H."/>
            <person name="Qiu H."/>
            <person name="Zel Zion U."/>
            <person name="Chan C.X."/>
            <person name="Stephens T.G."/>
            <person name="Weber A.P.M."/>
            <person name="Boo G.H."/>
            <person name="Boo S.M."/>
            <person name="Kim K.M."/>
            <person name="Shin Y."/>
            <person name="Jung M."/>
            <person name="Lee S.J."/>
            <person name="Yim H.S."/>
            <person name="Lee J.H."/>
            <person name="Bhattacharya D."/>
            <person name="Yoon H.S."/>
        </authorList>
    </citation>
    <scope>NUCLEOTIDE SEQUENCE [LARGE SCALE GENOMIC DNA]</scope>
    <source>
        <strain evidence="11 12">SKKU-2015</strain>
        <tissue evidence="11">Whole body</tissue>
    </source>
</reference>
<dbReference type="Pfam" id="PF10294">
    <property type="entry name" value="Methyltransf_16"/>
    <property type="match status" value="1"/>
</dbReference>
<comment type="caution">
    <text evidence="11">The sequence shown here is derived from an EMBL/GenBank/DDBJ whole genome shotgun (WGS) entry which is preliminary data.</text>
</comment>
<keyword evidence="8" id="KW-0539">Nucleus</keyword>
<dbReference type="STRING" id="448386.A0A2V3J4V2"/>
<evidence type="ECO:0000256" key="5">
    <source>
        <dbReference type="ARBA" id="ARBA00022603"/>
    </source>
</evidence>
<comment type="subcellular location">
    <subcellularLocation>
        <location evidence="2">Cytoplasm</location>
    </subcellularLocation>
    <subcellularLocation>
        <location evidence="1">Nucleus</location>
    </subcellularLocation>
</comment>
<dbReference type="OrthoDB" id="1723750at2759"/>
<evidence type="ECO:0000256" key="10">
    <source>
        <dbReference type="SAM" id="MobiDB-lite"/>
    </source>
</evidence>
<proteinExistence type="inferred from homology"/>
<dbReference type="SUPFAM" id="SSF53335">
    <property type="entry name" value="S-adenosyl-L-methionine-dependent methyltransferases"/>
    <property type="match status" value="1"/>
</dbReference>
<accession>A0A2V3J4V2</accession>
<feature type="compositionally biased region" description="Basic and acidic residues" evidence="10">
    <location>
        <begin position="26"/>
        <end position="36"/>
    </location>
</feature>
<gene>
    <name evidence="11" type="ORF">BWQ96_00917</name>
</gene>
<keyword evidence="12" id="KW-1185">Reference proteome</keyword>
<dbReference type="GO" id="GO:0005634">
    <property type="term" value="C:nucleus"/>
    <property type="evidence" value="ECO:0007669"/>
    <property type="project" value="UniProtKB-SubCell"/>
</dbReference>
<dbReference type="GO" id="GO:0018064">
    <property type="term" value="F:protein-L-histidine N-tele-methyltransferase activity"/>
    <property type="evidence" value="ECO:0007669"/>
    <property type="project" value="UniProtKB-EC"/>
</dbReference>
<evidence type="ECO:0000256" key="6">
    <source>
        <dbReference type="ARBA" id="ARBA00022679"/>
    </source>
</evidence>
<evidence type="ECO:0000256" key="2">
    <source>
        <dbReference type="ARBA" id="ARBA00004496"/>
    </source>
</evidence>
<protein>
    <recommendedName>
        <fullName evidence="3">protein-histidine N-methyltransferase</fullName>
        <ecNumber evidence="3">2.1.1.85</ecNumber>
    </recommendedName>
</protein>
<feature type="region of interest" description="Disordered" evidence="10">
    <location>
        <begin position="24"/>
        <end position="45"/>
    </location>
</feature>
<evidence type="ECO:0000313" key="11">
    <source>
        <dbReference type="EMBL" id="PXF49343.1"/>
    </source>
</evidence>
<evidence type="ECO:0000256" key="3">
    <source>
        <dbReference type="ARBA" id="ARBA00012533"/>
    </source>
</evidence>